<name>A0ABN2HU09_9ACTN</name>
<reference evidence="2 3" key="1">
    <citation type="journal article" date="2019" name="Int. J. Syst. Evol. Microbiol.">
        <title>The Global Catalogue of Microorganisms (GCM) 10K type strain sequencing project: providing services to taxonomists for standard genome sequencing and annotation.</title>
        <authorList>
            <consortium name="The Broad Institute Genomics Platform"/>
            <consortium name="The Broad Institute Genome Sequencing Center for Infectious Disease"/>
            <person name="Wu L."/>
            <person name="Ma J."/>
        </authorList>
    </citation>
    <scope>NUCLEOTIDE SEQUENCE [LARGE SCALE GENOMIC DNA]</scope>
    <source>
        <strain evidence="2 3">JCM 13244</strain>
    </source>
</reference>
<protein>
    <submittedName>
        <fullName evidence="2">Uncharacterized protein</fullName>
    </submittedName>
</protein>
<evidence type="ECO:0000313" key="3">
    <source>
        <dbReference type="Proteomes" id="UP001499947"/>
    </source>
</evidence>
<keyword evidence="3" id="KW-1185">Reference proteome</keyword>
<evidence type="ECO:0000256" key="1">
    <source>
        <dbReference type="SAM" id="MobiDB-lite"/>
    </source>
</evidence>
<organism evidence="2 3">
    <name type="scientific">Streptomyces yatensis</name>
    <dbReference type="NCBI Taxonomy" id="155177"/>
    <lineage>
        <taxon>Bacteria</taxon>
        <taxon>Bacillati</taxon>
        <taxon>Actinomycetota</taxon>
        <taxon>Actinomycetes</taxon>
        <taxon>Kitasatosporales</taxon>
        <taxon>Streptomycetaceae</taxon>
        <taxon>Streptomyces</taxon>
        <taxon>Streptomyces violaceusniger group</taxon>
    </lineage>
</organism>
<feature type="region of interest" description="Disordered" evidence="1">
    <location>
        <begin position="1"/>
        <end position="70"/>
    </location>
</feature>
<proteinExistence type="predicted"/>
<feature type="compositionally biased region" description="Acidic residues" evidence="1">
    <location>
        <begin position="41"/>
        <end position="53"/>
    </location>
</feature>
<evidence type="ECO:0000313" key="2">
    <source>
        <dbReference type="EMBL" id="GAA1693532.1"/>
    </source>
</evidence>
<dbReference type="Proteomes" id="UP001499947">
    <property type="component" value="Unassembled WGS sequence"/>
</dbReference>
<dbReference type="EMBL" id="BAAALR010000045">
    <property type="protein sequence ID" value="GAA1693532.1"/>
    <property type="molecule type" value="Genomic_DNA"/>
</dbReference>
<accession>A0ABN2HU09</accession>
<sequence length="102" mass="10107">MRSSRGGSVEDGSGLHADGDDLAARLQGLDGSVGDDGGGVAEEETAEGGDDRDDPQPPGDRLRGGARGGSGWCGACVASSLTSMAASCRFEGSGEKVTSALY</sequence>
<comment type="caution">
    <text evidence="2">The sequence shown here is derived from an EMBL/GenBank/DDBJ whole genome shotgun (WGS) entry which is preliminary data.</text>
</comment>
<gene>
    <name evidence="2" type="ORF">GCM10009680_36450</name>
</gene>